<dbReference type="Pfam" id="PF13173">
    <property type="entry name" value="AAA_14"/>
    <property type="match status" value="1"/>
</dbReference>
<feature type="domain" description="DUF4143" evidence="2">
    <location>
        <begin position="168"/>
        <end position="322"/>
    </location>
</feature>
<accession>A0A1E3XCC7</accession>
<dbReference type="AlphaFoldDB" id="A0A1E3XCC7"/>
<dbReference type="SUPFAM" id="SSF52540">
    <property type="entry name" value="P-loop containing nucleoside triphosphate hydrolases"/>
    <property type="match status" value="1"/>
</dbReference>
<dbReference type="InterPro" id="IPR041682">
    <property type="entry name" value="AAA_14"/>
</dbReference>
<evidence type="ECO:0008006" key="5">
    <source>
        <dbReference type="Google" id="ProtNLM"/>
    </source>
</evidence>
<dbReference type="EMBL" id="MAYW01000033">
    <property type="protein sequence ID" value="ODS33285.1"/>
    <property type="molecule type" value="Genomic_DNA"/>
</dbReference>
<evidence type="ECO:0000313" key="4">
    <source>
        <dbReference type="Proteomes" id="UP000094056"/>
    </source>
</evidence>
<feature type="domain" description="AAA" evidence="1">
    <location>
        <begin position="14"/>
        <end position="129"/>
    </location>
</feature>
<dbReference type="Pfam" id="PF13635">
    <property type="entry name" value="DUF4143"/>
    <property type="match status" value="1"/>
</dbReference>
<evidence type="ECO:0000313" key="3">
    <source>
        <dbReference type="EMBL" id="ODS33285.1"/>
    </source>
</evidence>
<dbReference type="Proteomes" id="UP000094056">
    <property type="component" value="Unassembled WGS sequence"/>
</dbReference>
<name>A0A1E3XCC7_9BACT</name>
<organism evidence="3 4">
    <name type="scientific">Candidatus Scalindua rubra</name>
    <dbReference type="NCBI Taxonomy" id="1872076"/>
    <lineage>
        <taxon>Bacteria</taxon>
        <taxon>Pseudomonadati</taxon>
        <taxon>Planctomycetota</taxon>
        <taxon>Candidatus Brocadiia</taxon>
        <taxon>Candidatus Brocadiales</taxon>
        <taxon>Candidatus Scalinduaceae</taxon>
        <taxon>Candidatus Scalindua</taxon>
    </lineage>
</organism>
<evidence type="ECO:0000259" key="1">
    <source>
        <dbReference type="Pfam" id="PF13173"/>
    </source>
</evidence>
<dbReference type="PANTHER" id="PTHR43566">
    <property type="entry name" value="CONSERVED PROTEIN"/>
    <property type="match status" value="1"/>
</dbReference>
<dbReference type="InterPro" id="IPR025420">
    <property type="entry name" value="DUF4143"/>
</dbReference>
<dbReference type="InterPro" id="IPR027417">
    <property type="entry name" value="P-loop_NTPase"/>
</dbReference>
<proteinExistence type="predicted"/>
<reference evidence="3 4" key="1">
    <citation type="submission" date="2016-07" db="EMBL/GenBank/DDBJ databases">
        <title>Draft genome of Scalindua rubra, obtained from a brine-seawater interface in the Red Sea, sheds light on salt adaptation in anammox bacteria.</title>
        <authorList>
            <person name="Speth D.R."/>
            <person name="Lagkouvardos I."/>
            <person name="Wang Y."/>
            <person name="Qian P.-Y."/>
            <person name="Dutilh B.E."/>
            <person name="Jetten M.S."/>
        </authorList>
    </citation>
    <scope>NUCLEOTIDE SEQUENCE [LARGE SCALE GENOMIC DNA]</scope>
    <source>
        <strain evidence="3">BSI-1</strain>
    </source>
</reference>
<evidence type="ECO:0000259" key="2">
    <source>
        <dbReference type="Pfam" id="PF13635"/>
    </source>
</evidence>
<comment type="caution">
    <text evidence="3">The sequence shown here is derived from an EMBL/GenBank/DDBJ whole genome shotgun (WGS) entry which is preliminary data.</text>
</comment>
<protein>
    <recommendedName>
        <fullName evidence="5">ATPase</fullName>
    </recommendedName>
</protein>
<sequence>MLKRLLKKATSSAFLLGPRGTGKSTWIKHNFPDSIRYDLLNTSEFIRLSRQPSLLYDETIHLTPRTWVVIDEIQKVPGLLNEVHRIMEEKNIFFILSGSSARKLRSSNVNLLAGRATTFYLFPFVSKEVGFNFDLKNQITYGMLPLSFLSEKPKRFLKTYAETYLKEEIKEEALTRNIGNFARFLEVAARQNGQVTNVSSISRDAMVARQTVQGYFEILIDTLIGFWLHPWKLKRSTKQVSHPKFYFFDSGIVRSLSGRLAYPPLHEELGSLFETFILNELRAYLHYNDIEYPLYYWRSHGGNEVDIFLETSKGFLAIELKSTLVWERRYSKGLYRLREEIGKGKVKCLGVFLGERAVHMDGIDIYPAMQFLRLLWKNEIIR</sequence>
<gene>
    <name evidence="3" type="ORF">SCARUB_01606</name>
</gene>
<dbReference type="PANTHER" id="PTHR43566:SF2">
    <property type="entry name" value="DUF4143 DOMAIN-CONTAINING PROTEIN"/>
    <property type="match status" value="1"/>
</dbReference>